<dbReference type="Pfam" id="PF01345">
    <property type="entry name" value="DUF11"/>
    <property type="match status" value="1"/>
</dbReference>
<dbReference type="InterPro" id="IPR001434">
    <property type="entry name" value="OmcB-like_DUF11"/>
</dbReference>
<dbReference type="Gene3D" id="2.130.10.10">
    <property type="entry name" value="YVTN repeat-like/Quinoprotein amine dehydrogenase"/>
    <property type="match status" value="1"/>
</dbReference>
<evidence type="ECO:0000313" key="3">
    <source>
        <dbReference type="EMBL" id="RDI74836.1"/>
    </source>
</evidence>
<comment type="caution">
    <text evidence="3">The sequence shown here is derived from an EMBL/GenBank/DDBJ whole genome shotgun (WGS) entry which is preliminary data.</text>
</comment>
<feature type="domain" description="DUF11" evidence="2">
    <location>
        <begin position="522"/>
        <end position="636"/>
    </location>
</feature>
<name>A0A7M2YXQ1_9ACTN</name>
<dbReference type="Proteomes" id="UP000254134">
    <property type="component" value="Unassembled WGS sequence"/>
</dbReference>
<gene>
    <name evidence="3" type="ORF">Gocc_1725</name>
</gene>
<keyword evidence="4" id="KW-1185">Reference proteome</keyword>
<reference evidence="4" key="2">
    <citation type="journal article" date="2019" name="MicrobiologyOpen">
        <title>High-quality draft genome sequence of Gaiella occulta isolated from a 150 meter deep mineral water borehole and comparison with the genome sequences of other deep-branching lineages of the phylum Actinobacteria.</title>
        <authorList>
            <person name="Severino R."/>
            <person name="Froufe H.J.C."/>
            <person name="Barroso C."/>
            <person name="Albuquerque L."/>
            <person name="Lobo-da-Cunha A."/>
            <person name="da Costa M.S."/>
            <person name="Egas C."/>
        </authorList>
    </citation>
    <scope>NUCLEOTIDE SEQUENCE [LARGE SCALE GENOMIC DNA]</scope>
    <source>
        <strain evidence="4">F2-233</strain>
    </source>
</reference>
<sequence>MSRFVRQWRGVRLRGISRRREQTRFRFAPGALAPLFVTAAILMLPTISLVVRAGGATAAGPSVSVQVVLENPDYETLAVAGDVAYGRSTSDAHAIWRSSDHGLTWTKVLTLASNERLVSISALSSGTVLAHVDTGSMTLFRSGDQGATWTRVLSLPSSPVFYTTLTPASISDGAGYVWLGTYNITAADFLGANYLYRSSDDGRSWAVVSSSTGHRHIHGVKYNGANGKLYVFFGDANGGGIWVSSDNGISISPLCTDYACTIIDAAFDPGGASAVFGTDNYTSQNRIVKVSLADGARTQIMNIPYDSFSAYRLPPSTYLIGTTHEPGVPIVDPNLHLYVSTDGGTTFTDAYRIPIPFADGRADLQVQFSYPNGDFPIQVDGHGTIVARLVTAGGASPPANTVLPAVSGTAQVGQILTSTTGSWTGTVPITYSRQWQSCSGADCTGIAGATGATYAPVAADVGFALRVRVTAGNSAGVPTSADSTPTAAVVPAGGSSGGAVAGGGGAGDGGAGGGGAGGGGADLSVTGSVEPASAPVGGTLTWRLQLVDKNRATASGAYVDVQLPGGVSLAYSQTDRGAGCKPLGVALRCALDYLANDAPVGNVTLVTSVTTAGELVLRAVGGFAAADPAPADNTITLKANSPSASAPEPPAPPSRGVQKPRITHTRLLPLRALADRGVAVLETRVRVDRRARLTVVVRDVRTGAAVTSFPGSRFGTSVLRAGAKTLTTTVDRRTELKLRLLVRYAELTVGQRYAVMVTATSAGGTSRLRFPFAR</sequence>
<protein>
    <submittedName>
        <fullName evidence="3">BNR repeat-like domain</fullName>
    </submittedName>
</protein>
<dbReference type="InterPro" id="IPR036278">
    <property type="entry name" value="Sialidase_sf"/>
</dbReference>
<evidence type="ECO:0000256" key="1">
    <source>
        <dbReference type="SAM" id="MobiDB-lite"/>
    </source>
</evidence>
<accession>A0A7M2YXQ1</accession>
<feature type="region of interest" description="Disordered" evidence="1">
    <location>
        <begin position="634"/>
        <end position="660"/>
    </location>
</feature>
<dbReference type="Gene3D" id="2.120.10.10">
    <property type="match status" value="1"/>
</dbReference>
<dbReference type="Gene3D" id="2.60.40.2700">
    <property type="match status" value="1"/>
</dbReference>
<reference evidence="3 4" key="1">
    <citation type="submission" date="2018-07" db="EMBL/GenBank/DDBJ databases">
        <title>High-quality-draft genome sequence of Gaiella occulta.</title>
        <authorList>
            <person name="Severino R."/>
            <person name="Froufe H.J.C."/>
            <person name="Rainey F.A."/>
            <person name="Barroso C."/>
            <person name="Albuquerque L."/>
            <person name="Lobo-Da-Cunha A."/>
            <person name="Da Costa M.S."/>
            <person name="Egas C."/>
        </authorList>
    </citation>
    <scope>NUCLEOTIDE SEQUENCE [LARGE SCALE GENOMIC DNA]</scope>
    <source>
        <strain evidence="3 4">F2-233</strain>
    </source>
</reference>
<evidence type="ECO:0000259" key="2">
    <source>
        <dbReference type="Pfam" id="PF01345"/>
    </source>
</evidence>
<dbReference type="AlphaFoldDB" id="A0A7M2YXQ1"/>
<evidence type="ECO:0000313" key="4">
    <source>
        <dbReference type="Proteomes" id="UP000254134"/>
    </source>
</evidence>
<proteinExistence type="predicted"/>
<dbReference type="EMBL" id="QQZY01000003">
    <property type="protein sequence ID" value="RDI74836.1"/>
    <property type="molecule type" value="Genomic_DNA"/>
</dbReference>
<organism evidence="3 4">
    <name type="scientific">Gaiella occulta</name>
    <dbReference type="NCBI Taxonomy" id="1002870"/>
    <lineage>
        <taxon>Bacteria</taxon>
        <taxon>Bacillati</taxon>
        <taxon>Actinomycetota</taxon>
        <taxon>Thermoleophilia</taxon>
        <taxon>Gaiellales</taxon>
        <taxon>Gaiellaceae</taxon>
        <taxon>Gaiella</taxon>
    </lineage>
</organism>
<dbReference type="InterPro" id="IPR015943">
    <property type="entry name" value="WD40/YVTN_repeat-like_dom_sf"/>
</dbReference>
<dbReference type="SUPFAM" id="SSF50939">
    <property type="entry name" value="Sialidases"/>
    <property type="match status" value="1"/>
</dbReference>
<dbReference type="CDD" id="cd15482">
    <property type="entry name" value="Sialidase_non-viral"/>
    <property type="match status" value="1"/>
</dbReference>